<dbReference type="EMBL" id="CATOUU010000642">
    <property type="protein sequence ID" value="CAI9936753.1"/>
    <property type="molecule type" value="Genomic_DNA"/>
</dbReference>
<keyword evidence="3" id="KW-1185">Reference proteome</keyword>
<dbReference type="AlphaFoldDB" id="A0AA86PGB2"/>
<gene>
    <name evidence="1" type="ORF">HINF_LOCUS24398</name>
    <name evidence="2" type="ORF">HINF_LOCUS30074</name>
</gene>
<accession>A0AA86PGB2</accession>
<comment type="caution">
    <text evidence="1">The sequence shown here is derived from an EMBL/GenBank/DDBJ whole genome shotgun (WGS) entry which is preliminary data.</text>
</comment>
<evidence type="ECO:0000313" key="2">
    <source>
        <dbReference type="EMBL" id="CAL6025236.1"/>
    </source>
</evidence>
<proteinExistence type="predicted"/>
<evidence type="ECO:0000313" key="3">
    <source>
        <dbReference type="Proteomes" id="UP001642409"/>
    </source>
</evidence>
<sequence>MTPCCQLINFYEQRGSAVGRDSILVEQQIQQKNDYCYCNRKQYQNAYKCELIMFNVLESNHLESAICCADGLDQRLKQQLLLFGCEFTGEKSQIKFVSKSTLSNPVSPLSGSTLTTLFLKRLSVYKPVIPLNGSTLLIKFPYKYKQLSSIFSTPFILFNSHS</sequence>
<organism evidence="1">
    <name type="scientific">Hexamita inflata</name>
    <dbReference type="NCBI Taxonomy" id="28002"/>
    <lineage>
        <taxon>Eukaryota</taxon>
        <taxon>Metamonada</taxon>
        <taxon>Diplomonadida</taxon>
        <taxon>Hexamitidae</taxon>
        <taxon>Hexamitinae</taxon>
        <taxon>Hexamita</taxon>
    </lineage>
</organism>
<reference evidence="1" key="1">
    <citation type="submission" date="2023-06" db="EMBL/GenBank/DDBJ databases">
        <authorList>
            <person name="Kurt Z."/>
        </authorList>
    </citation>
    <scope>NUCLEOTIDE SEQUENCE</scope>
</reference>
<protein>
    <submittedName>
        <fullName evidence="2">Hypothetical_protein</fullName>
    </submittedName>
</protein>
<reference evidence="2 3" key="2">
    <citation type="submission" date="2024-07" db="EMBL/GenBank/DDBJ databases">
        <authorList>
            <person name="Akdeniz Z."/>
        </authorList>
    </citation>
    <scope>NUCLEOTIDE SEQUENCE [LARGE SCALE GENOMIC DNA]</scope>
</reference>
<dbReference type="Proteomes" id="UP001642409">
    <property type="component" value="Unassembled WGS sequence"/>
</dbReference>
<name>A0AA86PGB2_9EUKA</name>
<evidence type="ECO:0000313" key="1">
    <source>
        <dbReference type="EMBL" id="CAI9936753.1"/>
    </source>
</evidence>
<dbReference type="EMBL" id="CAXDID020000098">
    <property type="protein sequence ID" value="CAL6025236.1"/>
    <property type="molecule type" value="Genomic_DNA"/>
</dbReference>